<evidence type="ECO:0008006" key="5">
    <source>
        <dbReference type="Google" id="ProtNLM"/>
    </source>
</evidence>
<evidence type="ECO:0000313" key="3">
    <source>
        <dbReference type="EMBL" id="KIK08726.1"/>
    </source>
</evidence>
<keyword evidence="4" id="KW-1185">Reference proteome</keyword>
<dbReference type="OrthoDB" id="3188789at2759"/>
<evidence type="ECO:0000256" key="2">
    <source>
        <dbReference type="SAM" id="Phobius"/>
    </source>
</evidence>
<keyword evidence="2" id="KW-1133">Transmembrane helix</keyword>
<gene>
    <name evidence="3" type="ORF">K443DRAFT_531438</name>
</gene>
<dbReference type="EMBL" id="KN838541">
    <property type="protein sequence ID" value="KIK08726.1"/>
    <property type="molecule type" value="Genomic_DNA"/>
</dbReference>
<sequence>MQNIFLVIRSVFFALLINLNLLTLIFSAWNISASSVAGFSVPATSIFIIFESCLLFACVALALVELFRPQIKTSKIPFECCWVALLSVFEIGAAISVIANGPIMLCREKSDWEICVSVSLLVPVTWLKSLISFSYFLALFFTSMAHVRDDHELWSKTMYTVDWFNFPRASPKQPQGHADNWEEKPHEEEKSYSRYLDDIESTSSRKLKAHSIDIRSATDIPAPWARVNNVIRGVDAPFAKRDGGMSTQTSPRSTGDKTLPLTPIYMKMQSSKTGTVGSRFIEKFRESRVLSRSETPSQYGSHFMTTDYPPVIDHDLPIPLPRLSEWVRADALKGTKR</sequence>
<proteinExistence type="predicted"/>
<organism evidence="3 4">
    <name type="scientific">Laccaria amethystina LaAM-08-1</name>
    <dbReference type="NCBI Taxonomy" id="1095629"/>
    <lineage>
        <taxon>Eukaryota</taxon>
        <taxon>Fungi</taxon>
        <taxon>Dikarya</taxon>
        <taxon>Basidiomycota</taxon>
        <taxon>Agaricomycotina</taxon>
        <taxon>Agaricomycetes</taxon>
        <taxon>Agaricomycetidae</taxon>
        <taxon>Agaricales</taxon>
        <taxon>Agaricineae</taxon>
        <taxon>Hydnangiaceae</taxon>
        <taxon>Laccaria</taxon>
    </lineage>
</organism>
<evidence type="ECO:0000256" key="1">
    <source>
        <dbReference type="SAM" id="MobiDB-lite"/>
    </source>
</evidence>
<dbReference type="Proteomes" id="UP000054477">
    <property type="component" value="Unassembled WGS sequence"/>
</dbReference>
<reference evidence="4" key="2">
    <citation type="submission" date="2015-01" db="EMBL/GenBank/DDBJ databases">
        <title>Evolutionary Origins and Diversification of the Mycorrhizal Mutualists.</title>
        <authorList>
            <consortium name="DOE Joint Genome Institute"/>
            <consortium name="Mycorrhizal Genomics Consortium"/>
            <person name="Kohler A."/>
            <person name="Kuo A."/>
            <person name="Nagy L.G."/>
            <person name="Floudas D."/>
            <person name="Copeland A."/>
            <person name="Barry K.W."/>
            <person name="Cichocki N."/>
            <person name="Veneault-Fourrey C."/>
            <person name="LaButti K."/>
            <person name="Lindquist E.A."/>
            <person name="Lipzen A."/>
            <person name="Lundell T."/>
            <person name="Morin E."/>
            <person name="Murat C."/>
            <person name="Riley R."/>
            <person name="Ohm R."/>
            <person name="Sun H."/>
            <person name="Tunlid A."/>
            <person name="Henrissat B."/>
            <person name="Grigoriev I.V."/>
            <person name="Hibbett D.S."/>
            <person name="Martin F."/>
        </authorList>
    </citation>
    <scope>NUCLEOTIDE SEQUENCE [LARGE SCALE GENOMIC DNA]</scope>
    <source>
        <strain evidence="4">LaAM-08-1</strain>
    </source>
</reference>
<dbReference type="AlphaFoldDB" id="A0A0C9XUN7"/>
<accession>A0A0C9XUN7</accession>
<dbReference type="HOGENOM" id="CLU_051224_0_0_1"/>
<dbReference type="STRING" id="1095629.A0A0C9XUN7"/>
<keyword evidence="2" id="KW-0812">Transmembrane</keyword>
<protein>
    <recommendedName>
        <fullName evidence="5">Transmembrane protein</fullName>
    </recommendedName>
</protein>
<evidence type="ECO:0000313" key="4">
    <source>
        <dbReference type="Proteomes" id="UP000054477"/>
    </source>
</evidence>
<name>A0A0C9XUN7_9AGAR</name>
<feature type="transmembrane region" description="Helical" evidence="2">
    <location>
        <begin position="118"/>
        <end position="141"/>
    </location>
</feature>
<feature type="region of interest" description="Disordered" evidence="1">
    <location>
        <begin position="239"/>
        <end position="260"/>
    </location>
</feature>
<keyword evidence="2" id="KW-0472">Membrane</keyword>
<feature type="transmembrane region" description="Helical" evidence="2">
    <location>
        <begin position="12"/>
        <end position="31"/>
    </location>
</feature>
<feature type="transmembrane region" description="Helical" evidence="2">
    <location>
        <begin position="43"/>
        <end position="64"/>
    </location>
</feature>
<reference evidence="3 4" key="1">
    <citation type="submission" date="2014-04" db="EMBL/GenBank/DDBJ databases">
        <authorList>
            <consortium name="DOE Joint Genome Institute"/>
            <person name="Kuo A."/>
            <person name="Kohler A."/>
            <person name="Nagy L.G."/>
            <person name="Floudas D."/>
            <person name="Copeland A."/>
            <person name="Barry K.W."/>
            <person name="Cichocki N."/>
            <person name="Veneault-Fourrey C."/>
            <person name="LaButti K."/>
            <person name="Lindquist E.A."/>
            <person name="Lipzen A."/>
            <person name="Lundell T."/>
            <person name="Morin E."/>
            <person name="Murat C."/>
            <person name="Sun H."/>
            <person name="Tunlid A."/>
            <person name="Henrissat B."/>
            <person name="Grigoriev I.V."/>
            <person name="Hibbett D.S."/>
            <person name="Martin F."/>
            <person name="Nordberg H.P."/>
            <person name="Cantor M.N."/>
            <person name="Hua S.X."/>
        </authorList>
    </citation>
    <scope>NUCLEOTIDE SEQUENCE [LARGE SCALE GENOMIC DNA]</scope>
    <source>
        <strain evidence="3 4">LaAM-08-1</strain>
    </source>
</reference>
<feature type="transmembrane region" description="Helical" evidence="2">
    <location>
        <begin position="76"/>
        <end position="98"/>
    </location>
</feature>